<name>A0ACC0PB22_RHOML</name>
<dbReference type="EMBL" id="CM046390">
    <property type="protein sequence ID" value="KAI8562705.1"/>
    <property type="molecule type" value="Genomic_DNA"/>
</dbReference>
<comment type="caution">
    <text evidence="1">The sequence shown here is derived from an EMBL/GenBank/DDBJ whole genome shotgun (WGS) entry which is preliminary data.</text>
</comment>
<keyword evidence="2" id="KW-1185">Reference proteome</keyword>
<organism evidence="1 2">
    <name type="scientific">Rhododendron molle</name>
    <name type="common">Chinese azalea</name>
    <name type="synonym">Azalea mollis</name>
    <dbReference type="NCBI Taxonomy" id="49168"/>
    <lineage>
        <taxon>Eukaryota</taxon>
        <taxon>Viridiplantae</taxon>
        <taxon>Streptophyta</taxon>
        <taxon>Embryophyta</taxon>
        <taxon>Tracheophyta</taxon>
        <taxon>Spermatophyta</taxon>
        <taxon>Magnoliopsida</taxon>
        <taxon>eudicotyledons</taxon>
        <taxon>Gunneridae</taxon>
        <taxon>Pentapetalae</taxon>
        <taxon>asterids</taxon>
        <taxon>Ericales</taxon>
        <taxon>Ericaceae</taxon>
        <taxon>Ericoideae</taxon>
        <taxon>Rhodoreae</taxon>
        <taxon>Rhododendron</taxon>
    </lineage>
</organism>
<proteinExistence type="predicted"/>
<reference evidence="1" key="1">
    <citation type="submission" date="2022-02" db="EMBL/GenBank/DDBJ databases">
        <title>Plant Genome Project.</title>
        <authorList>
            <person name="Zhang R.-G."/>
        </authorList>
    </citation>
    <scope>NUCLEOTIDE SEQUENCE</scope>
    <source>
        <strain evidence="1">AT1</strain>
    </source>
</reference>
<gene>
    <name evidence="1" type="ORF">RHMOL_Rhmol03G0055100</name>
</gene>
<dbReference type="Proteomes" id="UP001062846">
    <property type="component" value="Chromosome 3"/>
</dbReference>
<evidence type="ECO:0000313" key="1">
    <source>
        <dbReference type="EMBL" id="KAI8562705.1"/>
    </source>
</evidence>
<sequence length="473" mass="52566">MFMELATPSTCPGMKLERPFQKNFGNFFRPIEKHSETKQRRPGSWFSTNARNAIFAAGPSPRMESNGYSGRKNDTNSINRIYRRLDSCLVIPPPNGKKPRAIVKFLGGAFIGAVPEATYSYLLKLLANEGYLIISVPYNVTFDHAQAAKEIYERFHACFNRISTSGLPSANLTATEFVHLPLYSVGHSNGALLQALTGSYFSEKIPEANAIISYNNRPATEAVPYFEQLGPLVSQMVPVVEASPMYSMARNASGDAWKALLDLATRIPDYDQEALVSLTNFVDQLPSVLNQVAQGISEFKPPPSENLDCFKKSYNVKHTLLVKFDFDAIDETDRLEDALKPRVESMGGTLEKVLLTGNHVTPCIQEPRWQPGYLYTPADAIAQRLKTLSVNDTRVLSRTISNWLHFIVAVLASILRYLLWIAHTFCKISSKTSNSAGTLQSYDFGTHQRRVQGQAPGTLSPTIVTIFIADNNL</sequence>
<protein>
    <submittedName>
        <fullName evidence="1">Uncharacterized protein</fullName>
    </submittedName>
</protein>
<evidence type="ECO:0000313" key="2">
    <source>
        <dbReference type="Proteomes" id="UP001062846"/>
    </source>
</evidence>
<accession>A0ACC0PB22</accession>